<evidence type="ECO:0000313" key="5">
    <source>
        <dbReference type="Proteomes" id="UP000824089"/>
    </source>
</evidence>
<gene>
    <name evidence="4" type="ORF">IAD50_00090</name>
</gene>
<dbReference type="Pfam" id="PF20736">
    <property type="entry name" value="Glyco_hydro127M"/>
    <property type="match status" value="1"/>
</dbReference>
<proteinExistence type="predicted"/>
<accession>A0A9D1I6K2</accession>
<dbReference type="InterPro" id="IPR008928">
    <property type="entry name" value="6-hairpin_glycosidase_sf"/>
</dbReference>
<feature type="domain" description="Non-reducing end beta-L-arabinofuranosidase-like GH127 middle" evidence="2">
    <location>
        <begin position="404"/>
        <end position="461"/>
    </location>
</feature>
<dbReference type="GO" id="GO:0016787">
    <property type="term" value="F:hydrolase activity"/>
    <property type="evidence" value="ECO:0007669"/>
    <property type="project" value="UniProtKB-KW"/>
</dbReference>
<dbReference type="Pfam" id="PF20737">
    <property type="entry name" value="Glyco_hydro127C"/>
    <property type="match status" value="1"/>
</dbReference>
<dbReference type="Pfam" id="PF07944">
    <property type="entry name" value="Beta-AFase-like_GH127_cat"/>
    <property type="match status" value="1"/>
</dbReference>
<dbReference type="InterPro" id="IPR049046">
    <property type="entry name" value="Beta-AFase-like_GH127_middle"/>
</dbReference>
<evidence type="ECO:0000259" key="1">
    <source>
        <dbReference type="Pfam" id="PF07944"/>
    </source>
</evidence>
<dbReference type="GO" id="GO:0005975">
    <property type="term" value="P:carbohydrate metabolic process"/>
    <property type="evidence" value="ECO:0007669"/>
    <property type="project" value="InterPro"/>
</dbReference>
<dbReference type="PANTHER" id="PTHR43465">
    <property type="entry name" value="DUF1680 DOMAIN PROTEIN (AFU_ORTHOLOGUE AFUA_1G08910)"/>
    <property type="match status" value="1"/>
</dbReference>
<sequence>MKNLYFACTEIKDGFWKFYSELVRNVTVHSVYERFCETGRFDAFRCDWREGQPNKPHIFWDSDVAKWIEGAACLIEKKRDAGLEEIIDHTAGLIEKNQREDGYFNSYFLTVEPSAIFSRRSDHELYCTGHLIEAAIAYHIATGKDRLLNCMLKNVDYIYRIFVEEQSAGFVTPGHEEIELALLKLYEHTKDQKHLALARFFINSRGNNEKEKNCRSVYAQDDIPVREIREAGGHAVRAGYLYAAMAMLAGIDGDAELKAACSRVFSDIVNSKMSITGGVGSEHTGEAFSYQYDLPNTSVYNETCAAISLALFAGEMQRLEANALYGDTIERVYYNGFLSGLSLSGDKFFYTNPLEIDQKKYNRKGEYQPPSERVKVFQCSCCPPNVVRMLASLPRYMYTIEEDTVYCSQFASAETKLTIGGREARLIQKTNYPTDGKIEFQYYGEPMTLYVRIPGWCTEYKGETENGFVRFRLTNGESAAVDLPMKLHFIEANPNAQDNSGRFAVMRGPLVYCMEGIDNGENLRDITLLESGRIEIREEEGLPAPAIYIDAERREKTAELYRLKSNSRIKFTARLIPYFSICNRGATDLLVWTMVK</sequence>
<dbReference type="PANTHER" id="PTHR43465:SF2">
    <property type="entry name" value="DUF1680 DOMAIN PROTEIN (AFU_ORTHOLOGUE AFUA_1G08910)"/>
    <property type="match status" value="1"/>
</dbReference>
<comment type="caution">
    <text evidence="4">The sequence shown here is derived from an EMBL/GenBank/DDBJ whole genome shotgun (WGS) entry which is preliminary data.</text>
</comment>
<dbReference type="AlphaFoldDB" id="A0A9D1I6K2"/>
<dbReference type="InterPro" id="IPR049174">
    <property type="entry name" value="Beta-AFase-like"/>
</dbReference>
<evidence type="ECO:0000313" key="4">
    <source>
        <dbReference type="EMBL" id="HIU28677.1"/>
    </source>
</evidence>
<reference evidence="4" key="2">
    <citation type="journal article" date="2021" name="PeerJ">
        <title>Extensive microbial diversity within the chicken gut microbiome revealed by metagenomics and culture.</title>
        <authorList>
            <person name="Gilroy R."/>
            <person name="Ravi A."/>
            <person name="Getino M."/>
            <person name="Pursley I."/>
            <person name="Horton D.L."/>
            <person name="Alikhan N.F."/>
            <person name="Baker D."/>
            <person name="Gharbi K."/>
            <person name="Hall N."/>
            <person name="Watson M."/>
            <person name="Adriaenssens E.M."/>
            <person name="Foster-Nyarko E."/>
            <person name="Jarju S."/>
            <person name="Secka A."/>
            <person name="Antonio M."/>
            <person name="Oren A."/>
            <person name="Chaudhuri R.R."/>
            <person name="La Ragione R."/>
            <person name="Hildebrand F."/>
            <person name="Pallen M.J."/>
        </authorList>
    </citation>
    <scope>NUCLEOTIDE SEQUENCE</scope>
    <source>
        <strain evidence="4">CHK195-4489</strain>
    </source>
</reference>
<evidence type="ECO:0000259" key="3">
    <source>
        <dbReference type="Pfam" id="PF20737"/>
    </source>
</evidence>
<dbReference type="Proteomes" id="UP000824089">
    <property type="component" value="Unassembled WGS sequence"/>
</dbReference>
<dbReference type="InterPro" id="IPR049049">
    <property type="entry name" value="Beta-AFase-like_GH127_C"/>
</dbReference>
<protein>
    <submittedName>
        <fullName evidence="4">Glycoside hydrolase family 127 protein</fullName>
    </submittedName>
</protein>
<reference evidence="4" key="1">
    <citation type="submission" date="2020-10" db="EMBL/GenBank/DDBJ databases">
        <authorList>
            <person name="Gilroy R."/>
        </authorList>
    </citation>
    <scope>NUCLEOTIDE SEQUENCE</scope>
    <source>
        <strain evidence="4">CHK195-4489</strain>
    </source>
</reference>
<feature type="domain" description="Non-reducing end beta-L-arabinofuranosidase-like GH127 C-terminal" evidence="3">
    <location>
        <begin position="488"/>
        <end position="593"/>
    </location>
</feature>
<evidence type="ECO:0000259" key="2">
    <source>
        <dbReference type="Pfam" id="PF20736"/>
    </source>
</evidence>
<dbReference type="SUPFAM" id="SSF48208">
    <property type="entry name" value="Six-hairpin glycosidases"/>
    <property type="match status" value="1"/>
</dbReference>
<organism evidence="4 5">
    <name type="scientific">Candidatus Egerieisoma faecipullorum</name>
    <dbReference type="NCBI Taxonomy" id="2840963"/>
    <lineage>
        <taxon>Bacteria</taxon>
        <taxon>Bacillati</taxon>
        <taxon>Bacillota</taxon>
        <taxon>Clostridia</taxon>
        <taxon>Eubacteriales</taxon>
        <taxon>Clostridiaceae</taxon>
        <taxon>Clostridiaceae incertae sedis</taxon>
        <taxon>Candidatus Egerieisoma</taxon>
    </lineage>
</organism>
<dbReference type="InterPro" id="IPR012878">
    <property type="entry name" value="Beta-AFase-like_GH127_cat"/>
</dbReference>
<keyword evidence="4" id="KW-0378">Hydrolase</keyword>
<name>A0A9D1I6K2_9CLOT</name>
<dbReference type="EMBL" id="DVMM01000002">
    <property type="protein sequence ID" value="HIU28677.1"/>
    <property type="molecule type" value="Genomic_DNA"/>
</dbReference>
<feature type="domain" description="Non-reducing end beta-L-arabinofuranosidase-like GH127 catalytic" evidence="1">
    <location>
        <begin position="11"/>
        <end position="394"/>
    </location>
</feature>